<evidence type="ECO:0000313" key="2">
    <source>
        <dbReference type="Proteomes" id="UP001179952"/>
    </source>
</evidence>
<evidence type="ECO:0000313" key="1">
    <source>
        <dbReference type="EMBL" id="KAK1276644.1"/>
    </source>
</evidence>
<gene>
    <name evidence="1" type="ORF">QJS04_geneDACA011842</name>
</gene>
<dbReference type="Proteomes" id="UP001179952">
    <property type="component" value="Unassembled WGS sequence"/>
</dbReference>
<keyword evidence="2" id="KW-1185">Reference proteome</keyword>
<reference evidence="1" key="2">
    <citation type="submission" date="2023-06" db="EMBL/GenBank/DDBJ databases">
        <authorList>
            <person name="Ma L."/>
            <person name="Liu K.-W."/>
            <person name="Li Z."/>
            <person name="Hsiao Y.-Y."/>
            <person name="Qi Y."/>
            <person name="Fu T."/>
            <person name="Tang G."/>
            <person name="Zhang D."/>
            <person name="Sun W.-H."/>
            <person name="Liu D.-K."/>
            <person name="Li Y."/>
            <person name="Chen G.-Z."/>
            <person name="Liu X.-D."/>
            <person name="Liao X.-Y."/>
            <person name="Jiang Y.-T."/>
            <person name="Yu X."/>
            <person name="Hao Y."/>
            <person name="Huang J."/>
            <person name="Zhao X.-W."/>
            <person name="Ke S."/>
            <person name="Chen Y.-Y."/>
            <person name="Wu W.-L."/>
            <person name="Hsu J.-L."/>
            <person name="Lin Y.-F."/>
            <person name="Huang M.-D."/>
            <person name="Li C.-Y."/>
            <person name="Huang L."/>
            <person name="Wang Z.-W."/>
            <person name="Zhao X."/>
            <person name="Zhong W.-Y."/>
            <person name="Peng D.-H."/>
            <person name="Ahmad S."/>
            <person name="Lan S."/>
            <person name="Zhang J.-S."/>
            <person name="Tsai W.-C."/>
            <person name="Van De Peer Y."/>
            <person name="Liu Z.-J."/>
        </authorList>
    </citation>
    <scope>NUCLEOTIDE SEQUENCE</scope>
    <source>
        <strain evidence="1">SCP</strain>
        <tissue evidence="1">Leaves</tissue>
    </source>
</reference>
<comment type="caution">
    <text evidence="1">The sequence shown here is derived from an EMBL/GenBank/DDBJ whole genome shotgun (WGS) entry which is preliminary data.</text>
</comment>
<name>A0AAV9BIW7_ACOGR</name>
<accession>A0AAV9BIW7</accession>
<proteinExistence type="predicted"/>
<evidence type="ECO:0008006" key="3">
    <source>
        <dbReference type="Google" id="ProtNLM"/>
    </source>
</evidence>
<organism evidence="1 2">
    <name type="scientific">Acorus gramineus</name>
    <name type="common">Dwarf sweet flag</name>
    <dbReference type="NCBI Taxonomy" id="55184"/>
    <lineage>
        <taxon>Eukaryota</taxon>
        <taxon>Viridiplantae</taxon>
        <taxon>Streptophyta</taxon>
        <taxon>Embryophyta</taxon>
        <taxon>Tracheophyta</taxon>
        <taxon>Spermatophyta</taxon>
        <taxon>Magnoliopsida</taxon>
        <taxon>Liliopsida</taxon>
        <taxon>Acoraceae</taxon>
        <taxon>Acorus</taxon>
    </lineage>
</organism>
<reference evidence="1" key="1">
    <citation type="journal article" date="2023" name="Nat. Commun.">
        <title>Diploid and tetraploid genomes of Acorus and the evolution of monocots.</title>
        <authorList>
            <person name="Ma L."/>
            <person name="Liu K.W."/>
            <person name="Li Z."/>
            <person name="Hsiao Y.Y."/>
            <person name="Qi Y."/>
            <person name="Fu T."/>
            <person name="Tang G.D."/>
            <person name="Zhang D."/>
            <person name="Sun W.H."/>
            <person name="Liu D.K."/>
            <person name="Li Y."/>
            <person name="Chen G.Z."/>
            <person name="Liu X.D."/>
            <person name="Liao X.Y."/>
            <person name="Jiang Y.T."/>
            <person name="Yu X."/>
            <person name="Hao Y."/>
            <person name="Huang J."/>
            <person name="Zhao X.W."/>
            <person name="Ke S."/>
            <person name="Chen Y.Y."/>
            <person name="Wu W.L."/>
            <person name="Hsu J.L."/>
            <person name="Lin Y.F."/>
            <person name="Huang M.D."/>
            <person name="Li C.Y."/>
            <person name="Huang L."/>
            <person name="Wang Z.W."/>
            <person name="Zhao X."/>
            <person name="Zhong W.Y."/>
            <person name="Peng D.H."/>
            <person name="Ahmad S."/>
            <person name="Lan S."/>
            <person name="Zhang J.S."/>
            <person name="Tsai W.C."/>
            <person name="Van de Peer Y."/>
            <person name="Liu Z.J."/>
        </authorList>
    </citation>
    <scope>NUCLEOTIDE SEQUENCE</scope>
    <source>
        <strain evidence="1">SCP</strain>
    </source>
</reference>
<sequence length="75" mass="9053">MHVLQEINRPLQKIHGYYQGDVDSITKRVKKKIFKHKKWDPWDVPEDYECKVIENDRPIPKHVPQHRPGPLPEEF</sequence>
<dbReference type="AlphaFoldDB" id="A0AAV9BIW7"/>
<dbReference type="EMBL" id="JAUJYN010000003">
    <property type="protein sequence ID" value="KAK1276644.1"/>
    <property type="molecule type" value="Genomic_DNA"/>
</dbReference>
<protein>
    <recommendedName>
        <fullName evidence="3">NADH dehydrogenase [ubiquinone] 1 alpha subcomplex subunit 5</fullName>
    </recommendedName>
</protein>